<reference evidence="1 2" key="1">
    <citation type="journal article" date="2018" name="Antonie Van Leeuwenhoek">
        <title>Larkinella terrae sp. nov., isolated from soil on Jeju Island, South Korea.</title>
        <authorList>
            <person name="Ten L.N."/>
            <person name="Jeon J."/>
            <person name="Park S.J."/>
            <person name="Park S."/>
            <person name="Lee S.Y."/>
            <person name="Kim M.K."/>
            <person name="Jung H.Y."/>
        </authorList>
    </citation>
    <scope>NUCLEOTIDE SEQUENCE [LARGE SCALE GENOMIC DNA]</scope>
    <source>
        <strain evidence="1 2">KCTC 52001</strain>
    </source>
</reference>
<dbReference type="RefSeq" id="WP_154175281.1">
    <property type="nucleotide sequence ID" value="NZ_WJXZ01000006.1"/>
</dbReference>
<dbReference type="EMBL" id="WJXZ01000006">
    <property type="protein sequence ID" value="MRS61892.1"/>
    <property type="molecule type" value="Genomic_DNA"/>
</dbReference>
<comment type="caution">
    <text evidence="1">The sequence shown here is derived from an EMBL/GenBank/DDBJ whole genome shotgun (WGS) entry which is preliminary data.</text>
</comment>
<name>A0A7K0EJH4_9BACT</name>
<organism evidence="1 2">
    <name type="scientific">Larkinella terrae</name>
    <dbReference type="NCBI Taxonomy" id="2025311"/>
    <lineage>
        <taxon>Bacteria</taxon>
        <taxon>Pseudomonadati</taxon>
        <taxon>Bacteroidota</taxon>
        <taxon>Cytophagia</taxon>
        <taxon>Cytophagales</taxon>
        <taxon>Spirosomataceae</taxon>
        <taxon>Larkinella</taxon>
    </lineage>
</organism>
<evidence type="ECO:0000313" key="2">
    <source>
        <dbReference type="Proteomes" id="UP000441754"/>
    </source>
</evidence>
<protein>
    <submittedName>
        <fullName evidence="1">Uncharacterized protein</fullName>
    </submittedName>
</protein>
<accession>A0A7K0EJH4</accession>
<gene>
    <name evidence="1" type="ORF">GJJ30_11390</name>
</gene>
<evidence type="ECO:0000313" key="1">
    <source>
        <dbReference type="EMBL" id="MRS61892.1"/>
    </source>
</evidence>
<keyword evidence="2" id="KW-1185">Reference proteome</keyword>
<dbReference type="Proteomes" id="UP000441754">
    <property type="component" value="Unassembled WGS sequence"/>
</dbReference>
<proteinExistence type="predicted"/>
<dbReference type="AlphaFoldDB" id="A0A7K0EJH4"/>
<sequence length="176" mass="20914">MTKKLSIKRAKRLLKIDESKLDRYLQFYANETTYEDFTESEQQKLEQYSKAWGMLRMGRTEDMVRSVLMKDYAIQDRMARYLVEECKLLFGAVEETDKEGRRQASIAYYDLLSNIAFKEKDIKEARECRREADELAGLYQQEVQGLDPVDFQKPGKYVFINNVNVYKKQQGLEWDE</sequence>
<dbReference type="OrthoDB" id="961919at2"/>